<dbReference type="Gene3D" id="3.30.200.20">
    <property type="entry name" value="Phosphorylase Kinase, domain 1"/>
    <property type="match status" value="1"/>
</dbReference>
<dbReference type="STRING" id="1684307.A0A316U5X0"/>
<dbReference type="GO" id="GO:0004672">
    <property type="term" value="F:protein kinase activity"/>
    <property type="evidence" value="ECO:0007669"/>
    <property type="project" value="InterPro"/>
</dbReference>
<feature type="compositionally biased region" description="Low complexity" evidence="3">
    <location>
        <begin position="38"/>
        <end position="54"/>
    </location>
</feature>
<reference evidence="5 6" key="1">
    <citation type="journal article" date="2018" name="Mol. Biol. Evol.">
        <title>Broad Genomic Sampling Reveals a Smut Pathogenic Ancestry of the Fungal Clade Ustilaginomycotina.</title>
        <authorList>
            <person name="Kijpornyongpan T."/>
            <person name="Mondo S.J."/>
            <person name="Barry K."/>
            <person name="Sandor L."/>
            <person name="Lee J."/>
            <person name="Lipzen A."/>
            <person name="Pangilinan J."/>
            <person name="LaButti K."/>
            <person name="Hainaut M."/>
            <person name="Henrissat B."/>
            <person name="Grigoriev I.V."/>
            <person name="Spatafora J.W."/>
            <person name="Aime M.C."/>
        </authorList>
    </citation>
    <scope>NUCLEOTIDE SEQUENCE [LARGE SCALE GENOMIC DNA]</scope>
    <source>
        <strain evidence="5 6">MCA 4718</strain>
    </source>
</reference>
<accession>A0A316U5X0</accession>
<evidence type="ECO:0000256" key="1">
    <source>
        <dbReference type="ARBA" id="ARBA00008874"/>
    </source>
</evidence>
<dbReference type="Pfam" id="PF00069">
    <property type="entry name" value="Pkinase"/>
    <property type="match status" value="1"/>
</dbReference>
<keyword evidence="5" id="KW-0418">Kinase</keyword>
<feature type="compositionally biased region" description="Low complexity" evidence="3">
    <location>
        <begin position="436"/>
        <end position="451"/>
    </location>
</feature>
<feature type="compositionally biased region" description="Low complexity" evidence="3">
    <location>
        <begin position="7"/>
        <end position="31"/>
    </location>
</feature>
<feature type="region of interest" description="Disordered" evidence="3">
    <location>
        <begin position="434"/>
        <end position="477"/>
    </location>
</feature>
<gene>
    <name evidence="5" type="ORF">BCV69DRAFT_203480</name>
</gene>
<dbReference type="PANTHER" id="PTHR48014:SF21">
    <property type="entry name" value="SERINE_THREONINE-PROTEIN KINASE FRAY2"/>
    <property type="match status" value="1"/>
</dbReference>
<dbReference type="InterPro" id="IPR011009">
    <property type="entry name" value="Kinase-like_dom_sf"/>
</dbReference>
<dbReference type="GeneID" id="37011431"/>
<dbReference type="InterPro" id="IPR047173">
    <property type="entry name" value="STRAD_A/B-like"/>
</dbReference>
<comment type="similarity">
    <text evidence="1">Belongs to the protein kinase superfamily. STE Ser/Thr protein kinase family. STE20 subfamily.</text>
</comment>
<keyword evidence="5" id="KW-0808">Transferase</keyword>
<feature type="domain" description="Protein kinase" evidence="4">
    <location>
        <begin position="89"/>
        <end position="357"/>
    </location>
</feature>
<dbReference type="EMBL" id="KZ819328">
    <property type="protein sequence ID" value="PWN20234.1"/>
    <property type="molecule type" value="Genomic_DNA"/>
</dbReference>
<protein>
    <submittedName>
        <fullName evidence="5">Kinase-like protein</fullName>
    </submittedName>
</protein>
<feature type="compositionally biased region" description="Polar residues" evidence="3">
    <location>
        <begin position="55"/>
        <end position="67"/>
    </location>
</feature>
<feature type="region of interest" description="Disordered" evidence="3">
    <location>
        <begin position="1"/>
        <end position="69"/>
    </location>
</feature>
<proteinExistence type="inferred from homology"/>
<feature type="compositionally biased region" description="Low complexity" evidence="3">
    <location>
        <begin position="460"/>
        <end position="472"/>
    </location>
</feature>
<keyword evidence="6" id="KW-1185">Reference proteome</keyword>
<dbReference type="Proteomes" id="UP000245942">
    <property type="component" value="Unassembled WGS sequence"/>
</dbReference>
<dbReference type="Gene3D" id="1.10.510.10">
    <property type="entry name" value="Transferase(Phosphotransferase) domain 1"/>
    <property type="match status" value="1"/>
</dbReference>
<organism evidence="5 6">
    <name type="scientific">Pseudomicrostroma glucosiphilum</name>
    <dbReference type="NCBI Taxonomy" id="1684307"/>
    <lineage>
        <taxon>Eukaryota</taxon>
        <taxon>Fungi</taxon>
        <taxon>Dikarya</taxon>
        <taxon>Basidiomycota</taxon>
        <taxon>Ustilaginomycotina</taxon>
        <taxon>Exobasidiomycetes</taxon>
        <taxon>Microstromatales</taxon>
        <taxon>Microstromatales incertae sedis</taxon>
        <taxon>Pseudomicrostroma</taxon>
    </lineage>
</organism>
<dbReference type="GO" id="GO:0005524">
    <property type="term" value="F:ATP binding"/>
    <property type="evidence" value="ECO:0007669"/>
    <property type="project" value="UniProtKB-UniRule"/>
</dbReference>
<dbReference type="SMART" id="SM00220">
    <property type="entry name" value="S_TKc"/>
    <property type="match status" value="1"/>
</dbReference>
<feature type="binding site" evidence="2">
    <location>
        <position position="119"/>
    </location>
    <ligand>
        <name>ATP</name>
        <dbReference type="ChEBI" id="CHEBI:30616"/>
    </ligand>
</feature>
<dbReference type="AlphaFoldDB" id="A0A316U5X0"/>
<evidence type="ECO:0000313" key="6">
    <source>
        <dbReference type="Proteomes" id="UP000245942"/>
    </source>
</evidence>
<keyword evidence="2" id="KW-0067">ATP-binding</keyword>
<dbReference type="PROSITE" id="PS50011">
    <property type="entry name" value="PROTEIN_KINASE_DOM"/>
    <property type="match status" value="1"/>
</dbReference>
<dbReference type="OrthoDB" id="248923at2759"/>
<evidence type="ECO:0000256" key="2">
    <source>
        <dbReference type="PROSITE-ProRule" id="PRU10141"/>
    </source>
</evidence>
<dbReference type="InterPro" id="IPR017441">
    <property type="entry name" value="Protein_kinase_ATP_BS"/>
</dbReference>
<dbReference type="GO" id="GO:0043539">
    <property type="term" value="F:protein serine/threonine kinase activator activity"/>
    <property type="evidence" value="ECO:0007669"/>
    <property type="project" value="InterPro"/>
</dbReference>
<keyword evidence="2" id="KW-0547">Nucleotide-binding</keyword>
<sequence>MLGRTKAALGLAGSTASGSSSSSSSSESRLGVPQPNGSRSSTPSTATRRPLSRSNSASHRYTSSPQRAANHIGSVVDDWPMYSSQPEDYILGDVIGHGASSTVYQAAFQPLNGRACAVKVIDLEAFGRDTDELRRETQLMSLSKHPNVLRVRGCWVQETKLHIATRLMSSGSMLDIMRFAHTDGFHEDVICTVLKQALQGLDYLHVNGWLHRDLKAANLLVDEDGTVLLGDFGVGVWVGEGRSIGRSGSVGGKRKSFVGTPCWMAPEVISRRDYSSKADIWSFGITALELSQGHAPHSRLPPVKVLMKTLDEESPRLDMVGGAHRYSKTFADFVDLCLQKEPDKRPSAAVLLKHPFFKHAKPQKYLINAILADLPPLSERQERFKKRAMSIQTSRYLQSWDFNVESPTTSPSVGRMLNLTASAGSGSFDPFSGFEGSVSSPGPASARSSRIAPRRVRMQSSSSSTGATGESAPLAPTSGGGIVKKILSIDGEHAIVVEDEDGLEDSHPDFHDSENVQEADEALASGTSALALNFAMPASSPEDAAGSSTGHVEGTRSAMTSSPLGDRAEPNHHPEEHHMEGSPGRKLRIA</sequence>
<evidence type="ECO:0000313" key="5">
    <source>
        <dbReference type="EMBL" id="PWN20234.1"/>
    </source>
</evidence>
<feature type="compositionally biased region" description="Basic and acidic residues" evidence="3">
    <location>
        <begin position="566"/>
        <end position="580"/>
    </location>
</feature>
<dbReference type="PROSITE" id="PS00107">
    <property type="entry name" value="PROTEIN_KINASE_ATP"/>
    <property type="match status" value="1"/>
</dbReference>
<evidence type="ECO:0000259" key="4">
    <source>
        <dbReference type="PROSITE" id="PS50011"/>
    </source>
</evidence>
<dbReference type="RefSeq" id="XP_025347394.1">
    <property type="nucleotide sequence ID" value="XM_025489697.1"/>
</dbReference>
<name>A0A316U5X0_9BASI</name>
<dbReference type="PANTHER" id="PTHR48014">
    <property type="entry name" value="SERINE/THREONINE-PROTEIN KINASE FRAY2"/>
    <property type="match status" value="1"/>
</dbReference>
<evidence type="ECO:0000256" key="3">
    <source>
        <dbReference type="SAM" id="MobiDB-lite"/>
    </source>
</evidence>
<dbReference type="InterPro" id="IPR000719">
    <property type="entry name" value="Prot_kinase_dom"/>
</dbReference>
<dbReference type="SUPFAM" id="SSF56112">
    <property type="entry name" value="Protein kinase-like (PK-like)"/>
    <property type="match status" value="1"/>
</dbReference>
<feature type="region of interest" description="Disordered" evidence="3">
    <location>
        <begin position="538"/>
        <end position="590"/>
    </location>
</feature>